<feature type="chain" id="PRO_5022893978" evidence="12">
    <location>
        <begin position="22"/>
        <end position="981"/>
    </location>
</feature>
<dbReference type="RefSeq" id="WP_148545200.1">
    <property type="nucleotide sequence ID" value="NZ_VSDQ01000729.1"/>
</dbReference>
<dbReference type="Gene3D" id="2.60.40.1120">
    <property type="entry name" value="Carboxypeptidase-like, regulatory domain"/>
    <property type="match status" value="1"/>
</dbReference>
<organism evidence="15 16">
    <name type="scientific">Seonamhaeicola marinus</name>
    <dbReference type="NCBI Taxonomy" id="1912246"/>
    <lineage>
        <taxon>Bacteria</taxon>
        <taxon>Pseudomonadati</taxon>
        <taxon>Bacteroidota</taxon>
        <taxon>Flavobacteriia</taxon>
        <taxon>Flavobacteriales</taxon>
        <taxon>Flavobacteriaceae</taxon>
    </lineage>
</organism>
<dbReference type="InterPro" id="IPR037066">
    <property type="entry name" value="Plug_dom_sf"/>
</dbReference>
<dbReference type="NCBIfam" id="TIGR04056">
    <property type="entry name" value="OMP_RagA_SusC"/>
    <property type="match status" value="1"/>
</dbReference>
<evidence type="ECO:0000256" key="4">
    <source>
        <dbReference type="ARBA" id="ARBA00022692"/>
    </source>
</evidence>
<feature type="domain" description="TonB-dependent receptor plug" evidence="14">
    <location>
        <begin position="114"/>
        <end position="228"/>
    </location>
</feature>
<sequence length="981" mass="108171">MKTTMKRLLLFLFFVPIGLFAQTVVKGKVTEKSTDIPLPGVNVVIKGTTTGTSTDFDGEYQIEANSGDILVFSYVGYQSVEIPFTGGATLNVELAEDAAQLDEIVIIGYGTTTKKDATGSVEAITSEDFTKGNIVTAENLLNGRIAGVSINTSGAPGSGSQIRIRGGASINGSNDPLIIIDGLPISNDGVTGSRGVLASINPNDIDSFSVLKDASATAIYGSRASNGVIIIVTKKGKSTFSATYDTQYSFGEVTNTIDVFSGNEYRDLVRSQPINGTTIDESLLGGANTNWQDEIFRNTVSSQHNITMQGALFKVLPARFSFGLVNQEGALRTSEFERRNLSLALNPKFFDDHLKVSLNANLAFEDNRFADAGQIGAAMRYDPTKTVYDPNSPFGGFYQHRDGNQVANGTTNPVAQLLQRTNLGDANRVYGNLNFDYKFHFLPELRAVINLGYDKTEATGLDTRDRLQATTDQDILFKGERRNNSQKRTNELFDGYLNYKKDIDNIGLDLTAGYSYQKFTNEGVNGRNLTDPLSVDDFYTDPDVVLIGFFGRANVTLNDKYALTLTYRRDGTSRFSKDNQWGDFPAAAFAWTISDEDFMKESKVFSNLKLRLGYGITGQQSITEKDIFLNRYRSGRTDSQFQFDNEVIQSLIASEINPDLKWEETATIEMGIDYGLFDNKVSGSLNFFQKNSTDLLFTASVPDGTNFSNSIIQNIGELQIQGLEFSVNTDVINTDDWKVDFNFNATLLDREVKELALGQDVRTGGISGGTGNNIQIHREGEAPNSFYVFKQLYDTNGNPIEGAYADLNGDNVINDNDRYVKENPGANAIFGFQSNIIYKNFDFAFNLRANLGNYVYNNVRSSRAQYELLLDNAVLGNIPTSVLDTNFQRTSDVITSDVYVENASFLRMDNITLGYTFNDISKLLKSVRVWGGVQNVFTITNYSGLDPEVTDNDSDLTLTLGIDNVVYPRPRTVLVGANIKF</sequence>
<dbReference type="Pfam" id="PF07715">
    <property type="entry name" value="Plug"/>
    <property type="match status" value="1"/>
</dbReference>
<evidence type="ECO:0000259" key="14">
    <source>
        <dbReference type="Pfam" id="PF07715"/>
    </source>
</evidence>
<keyword evidence="3 10" id="KW-1134">Transmembrane beta strand</keyword>
<dbReference type="GO" id="GO:0044718">
    <property type="term" value="P:siderophore transmembrane transport"/>
    <property type="evidence" value="ECO:0007669"/>
    <property type="project" value="TreeGrafter"/>
</dbReference>
<evidence type="ECO:0000256" key="12">
    <source>
        <dbReference type="SAM" id="SignalP"/>
    </source>
</evidence>
<accession>A0A5D0HEX9</accession>
<keyword evidence="6 11" id="KW-0798">TonB box</keyword>
<dbReference type="Gene3D" id="2.170.130.10">
    <property type="entry name" value="TonB-dependent receptor, plug domain"/>
    <property type="match status" value="1"/>
</dbReference>
<dbReference type="NCBIfam" id="TIGR04057">
    <property type="entry name" value="SusC_RagA_signa"/>
    <property type="match status" value="1"/>
</dbReference>
<evidence type="ECO:0000259" key="13">
    <source>
        <dbReference type="Pfam" id="PF00593"/>
    </source>
</evidence>
<dbReference type="Proteomes" id="UP000323930">
    <property type="component" value="Unassembled WGS sequence"/>
</dbReference>
<dbReference type="Pfam" id="PF00593">
    <property type="entry name" value="TonB_dep_Rec_b-barrel"/>
    <property type="match status" value="1"/>
</dbReference>
<keyword evidence="9 10" id="KW-0998">Cell outer membrane</keyword>
<evidence type="ECO:0000256" key="11">
    <source>
        <dbReference type="RuleBase" id="RU003357"/>
    </source>
</evidence>
<gene>
    <name evidence="15" type="ORF">FUA24_21800</name>
</gene>
<comment type="caution">
    <text evidence="15">The sequence shown here is derived from an EMBL/GenBank/DDBJ whole genome shotgun (WGS) entry which is preliminary data.</text>
</comment>
<dbReference type="PANTHER" id="PTHR30069:SF29">
    <property type="entry name" value="HEMOGLOBIN AND HEMOGLOBIN-HAPTOGLOBIN-BINDING PROTEIN 1-RELATED"/>
    <property type="match status" value="1"/>
</dbReference>
<protein>
    <submittedName>
        <fullName evidence="15">SusC/RagA family TonB-linked outer membrane protein</fullName>
    </submittedName>
</protein>
<dbReference type="Gene3D" id="2.40.170.20">
    <property type="entry name" value="TonB-dependent receptor, beta-barrel domain"/>
    <property type="match status" value="1"/>
</dbReference>
<comment type="subcellular location">
    <subcellularLocation>
        <location evidence="1 10">Cell outer membrane</location>
        <topology evidence="1 10">Multi-pass membrane protein</topology>
    </subcellularLocation>
</comment>
<keyword evidence="16" id="KW-1185">Reference proteome</keyword>
<feature type="domain" description="TonB-dependent receptor-like beta-barrel" evidence="13">
    <location>
        <begin position="372"/>
        <end position="936"/>
    </location>
</feature>
<evidence type="ECO:0000256" key="2">
    <source>
        <dbReference type="ARBA" id="ARBA00022448"/>
    </source>
</evidence>
<dbReference type="PROSITE" id="PS52016">
    <property type="entry name" value="TONB_DEPENDENT_REC_3"/>
    <property type="match status" value="1"/>
</dbReference>
<dbReference type="EMBL" id="VSDQ01000729">
    <property type="protein sequence ID" value="TYA69928.1"/>
    <property type="molecule type" value="Genomic_DNA"/>
</dbReference>
<dbReference type="InterPro" id="IPR012910">
    <property type="entry name" value="Plug_dom"/>
</dbReference>
<reference evidence="15 16" key="1">
    <citation type="submission" date="2019-08" db="EMBL/GenBank/DDBJ databases">
        <title>Seonamhaeicola sediminis sp. nov., isolated from marine sediment.</title>
        <authorList>
            <person name="Cao W.R."/>
        </authorList>
    </citation>
    <scope>NUCLEOTIDE SEQUENCE [LARGE SCALE GENOMIC DNA]</scope>
    <source>
        <strain evidence="15 16">B011</strain>
    </source>
</reference>
<dbReference type="InterPro" id="IPR023996">
    <property type="entry name" value="TonB-dep_OMP_SusC/RagA"/>
</dbReference>
<dbReference type="AlphaFoldDB" id="A0A5D0HEX9"/>
<dbReference type="OrthoDB" id="9768177at2"/>
<evidence type="ECO:0000256" key="1">
    <source>
        <dbReference type="ARBA" id="ARBA00004571"/>
    </source>
</evidence>
<feature type="signal peptide" evidence="12">
    <location>
        <begin position="1"/>
        <end position="21"/>
    </location>
</feature>
<dbReference type="GO" id="GO:0009279">
    <property type="term" value="C:cell outer membrane"/>
    <property type="evidence" value="ECO:0007669"/>
    <property type="project" value="UniProtKB-SubCell"/>
</dbReference>
<name>A0A5D0HEX9_9FLAO</name>
<dbReference type="SUPFAM" id="SSF56935">
    <property type="entry name" value="Porins"/>
    <property type="match status" value="1"/>
</dbReference>
<dbReference type="PANTHER" id="PTHR30069">
    <property type="entry name" value="TONB-DEPENDENT OUTER MEMBRANE RECEPTOR"/>
    <property type="match status" value="1"/>
</dbReference>
<keyword evidence="7 10" id="KW-0472">Membrane</keyword>
<evidence type="ECO:0000256" key="9">
    <source>
        <dbReference type="ARBA" id="ARBA00023237"/>
    </source>
</evidence>
<dbReference type="InterPro" id="IPR039426">
    <property type="entry name" value="TonB-dep_rcpt-like"/>
</dbReference>
<evidence type="ECO:0000313" key="16">
    <source>
        <dbReference type="Proteomes" id="UP000323930"/>
    </source>
</evidence>
<dbReference type="InterPro" id="IPR036942">
    <property type="entry name" value="Beta-barrel_TonB_sf"/>
</dbReference>
<keyword evidence="8" id="KW-0675">Receptor</keyword>
<evidence type="ECO:0000256" key="3">
    <source>
        <dbReference type="ARBA" id="ARBA00022452"/>
    </source>
</evidence>
<keyword evidence="4 10" id="KW-0812">Transmembrane</keyword>
<evidence type="ECO:0000256" key="10">
    <source>
        <dbReference type="PROSITE-ProRule" id="PRU01360"/>
    </source>
</evidence>
<dbReference type="SUPFAM" id="SSF49464">
    <property type="entry name" value="Carboxypeptidase regulatory domain-like"/>
    <property type="match status" value="1"/>
</dbReference>
<dbReference type="InterPro" id="IPR000531">
    <property type="entry name" value="Beta-barrel_TonB"/>
</dbReference>
<evidence type="ECO:0000256" key="6">
    <source>
        <dbReference type="ARBA" id="ARBA00023077"/>
    </source>
</evidence>
<dbReference type="InterPro" id="IPR023997">
    <property type="entry name" value="TonB-dep_OMP_SusC/RagA_CS"/>
</dbReference>
<evidence type="ECO:0000256" key="8">
    <source>
        <dbReference type="ARBA" id="ARBA00023170"/>
    </source>
</evidence>
<dbReference type="InterPro" id="IPR008969">
    <property type="entry name" value="CarboxyPept-like_regulatory"/>
</dbReference>
<evidence type="ECO:0000313" key="15">
    <source>
        <dbReference type="EMBL" id="TYA69928.1"/>
    </source>
</evidence>
<keyword evidence="5 12" id="KW-0732">Signal</keyword>
<dbReference type="Pfam" id="PF13715">
    <property type="entry name" value="CarbopepD_reg_2"/>
    <property type="match status" value="1"/>
</dbReference>
<keyword evidence="2 10" id="KW-0813">Transport</keyword>
<comment type="similarity">
    <text evidence="10 11">Belongs to the TonB-dependent receptor family.</text>
</comment>
<dbReference type="GO" id="GO:0015344">
    <property type="term" value="F:siderophore uptake transmembrane transporter activity"/>
    <property type="evidence" value="ECO:0007669"/>
    <property type="project" value="TreeGrafter"/>
</dbReference>
<evidence type="ECO:0000256" key="7">
    <source>
        <dbReference type="ARBA" id="ARBA00023136"/>
    </source>
</evidence>
<proteinExistence type="inferred from homology"/>
<evidence type="ECO:0000256" key="5">
    <source>
        <dbReference type="ARBA" id="ARBA00022729"/>
    </source>
</evidence>